<evidence type="ECO:0000313" key="9">
    <source>
        <dbReference type="EMBL" id="KAE9282997.1"/>
    </source>
</evidence>
<evidence type="ECO:0000313" key="17">
    <source>
        <dbReference type="Proteomes" id="UP000460718"/>
    </source>
</evidence>
<dbReference type="AlphaFoldDB" id="A0A6A3XSI0"/>
<evidence type="ECO:0000313" key="15">
    <source>
        <dbReference type="Proteomes" id="UP000440732"/>
    </source>
</evidence>
<dbReference type="Proteomes" id="UP000488956">
    <property type="component" value="Unassembled WGS sequence"/>
</dbReference>
<dbReference type="Proteomes" id="UP000433483">
    <property type="component" value="Unassembled WGS sequence"/>
</dbReference>
<evidence type="ECO:0000313" key="5">
    <source>
        <dbReference type="EMBL" id="KAE9099305.1"/>
    </source>
</evidence>
<dbReference type="EMBL" id="QXFX01002652">
    <property type="protein sequence ID" value="KAE9074876.1"/>
    <property type="molecule type" value="Genomic_DNA"/>
</dbReference>
<dbReference type="EMBL" id="QXGA01002351">
    <property type="protein sequence ID" value="KAE9099305.1"/>
    <property type="molecule type" value="Genomic_DNA"/>
</dbReference>
<dbReference type="EMBL" id="QXGC01001470">
    <property type="protein sequence ID" value="KAE9202270.1"/>
    <property type="molecule type" value="Genomic_DNA"/>
</dbReference>
<accession>A0A6A3XSI0</accession>
<evidence type="ECO:0000313" key="4">
    <source>
        <dbReference type="EMBL" id="KAE9092090.1"/>
    </source>
</evidence>
<evidence type="ECO:0000313" key="14">
    <source>
        <dbReference type="Proteomes" id="UP000440367"/>
    </source>
</evidence>
<name>A0A6A3XSI0_9STRA</name>
<dbReference type="Proteomes" id="UP000441208">
    <property type="component" value="Unassembled WGS sequence"/>
</dbReference>
<dbReference type="EMBL" id="QXFW01002361">
    <property type="protein sequence ID" value="KAE8979339.1"/>
    <property type="molecule type" value="Genomic_DNA"/>
</dbReference>
<evidence type="ECO:0000313" key="12">
    <source>
        <dbReference type="Proteomes" id="UP000433483"/>
    </source>
</evidence>
<dbReference type="Proteomes" id="UP000440732">
    <property type="component" value="Unassembled WGS sequence"/>
</dbReference>
<dbReference type="EMBL" id="QXGF01001400">
    <property type="protein sequence ID" value="KAE8930287.1"/>
    <property type="molecule type" value="Genomic_DNA"/>
</dbReference>
<dbReference type="Proteomes" id="UP000476176">
    <property type="component" value="Unassembled WGS sequence"/>
</dbReference>
<dbReference type="Proteomes" id="UP000437068">
    <property type="component" value="Unassembled WGS sequence"/>
</dbReference>
<evidence type="ECO:0000313" key="1">
    <source>
        <dbReference type="EMBL" id="KAE8930287.1"/>
    </source>
</evidence>
<dbReference type="EMBL" id="QXFZ01001351">
    <property type="protein sequence ID" value="KAE9092090.1"/>
    <property type="molecule type" value="Genomic_DNA"/>
</dbReference>
<dbReference type="EMBL" id="QXFY01000436">
    <property type="protein sequence ID" value="KAE9344419.1"/>
    <property type="molecule type" value="Genomic_DNA"/>
</dbReference>
<dbReference type="EMBL" id="QXGD01001424">
    <property type="protein sequence ID" value="KAE9206431.1"/>
    <property type="molecule type" value="Genomic_DNA"/>
</dbReference>
<dbReference type="Proteomes" id="UP000429523">
    <property type="component" value="Unassembled WGS sequence"/>
</dbReference>
<sequence>MSAAASSRVSLSCLNLTSATSAYFQTSELSRLSLNLPNSDLYRNSPSSKVPTYFNLAQPRRSWS</sequence>
<dbReference type="Proteomes" id="UP000440367">
    <property type="component" value="Unassembled WGS sequence"/>
</dbReference>
<evidence type="ECO:0000313" key="18">
    <source>
        <dbReference type="Proteomes" id="UP000476176"/>
    </source>
</evidence>
<evidence type="ECO:0000313" key="20">
    <source>
        <dbReference type="Proteomes" id="UP000488956"/>
    </source>
</evidence>
<evidence type="ECO:0000313" key="2">
    <source>
        <dbReference type="EMBL" id="KAE8979339.1"/>
    </source>
</evidence>
<gene>
    <name evidence="9" type="ORF">PF001_g23047</name>
    <name evidence="8" type="ORF">PF002_g20013</name>
    <name evidence="7" type="ORF">PF004_g18465</name>
    <name evidence="6" type="ORF">PF005_g18543</name>
    <name evidence="5" type="ORF">PF006_g23164</name>
    <name evidence="4" type="ORF">PF007_g18651</name>
    <name evidence="10" type="ORF">PF008_g9234</name>
    <name evidence="1" type="ORF">PF009_g19614</name>
    <name evidence="3" type="ORF">PF010_g24511</name>
    <name evidence="2" type="ORF">PF011_g22889</name>
</gene>
<dbReference type="EMBL" id="QXGB01001354">
    <property type="protein sequence ID" value="KAE9192210.1"/>
    <property type="molecule type" value="Genomic_DNA"/>
</dbReference>
<evidence type="ECO:0000313" key="6">
    <source>
        <dbReference type="EMBL" id="KAE9192210.1"/>
    </source>
</evidence>
<dbReference type="Proteomes" id="UP000486351">
    <property type="component" value="Unassembled WGS sequence"/>
</dbReference>
<comment type="caution">
    <text evidence="8">The sequence shown here is derived from an EMBL/GenBank/DDBJ whole genome shotgun (WGS) entry which is preliminary data.</text>
</comment>
<evidence type="ECO:0000313" key="13">
    <source>
        <dbReference type="Proteomes" id="UP000437068"/>
    </source>
</evidence>
<protein>
    <submittedName>
        <fullName evidence="8">Uncharacterized protein</fullName>
    </submittedName>
</protein>
<dbReference type="EMBL" id="QXGE01002309">
    <property type="protein sequence ID" value="KAE9282997.1"/>
    <property type="molecule type" value="Genomic_DNA"/>
</dbReference>
<reference evidence="11 12" key="1">
    <citation type="submission" date="2018-08" db="EMBL/GenBank/DDBJ databases">
        <title>Genomic investigation of the strawberry pathogen Phytophthora fragariae indicates pathogenicity is determined by transcriptional variation in three key races.</title>
        <authorList>
            <person name="Adams T.M."/>
            <person name="Armitage A.D."/>
            <person name="Sobczyk M.K."/>
            <person name="Bates H.J."/>
            <person name="Dunwell J.M."/>
            <person name="Nellist C.F."/>
            <person name="Harrison R.J."/>
        </authorList>
    </citation>
    <scope>NUCLEOTIDE SEQUENCE [LARGE SCALE GENOMIC DNA]</scope>
    <source>
        <strain evidence="9 13">A4</strain>
        <strain evidence="8 14">BC-1</strain>
        <strain evidence="7 18">BC-23</strain>
        <strain evidence="6 12">NOV-27</strain>
        <strain evidence="5 15">NOV-5</strain>
        <strain evidence="4 16">NOV-71</strain>
        <strain evidence="10 19">NOV-77</strain>
        <strain evidence="1 11">NOV-9</strain>
        <strain evidence="3 20">ONT-3</strain>
        <strain evidence="2 17">SCRP245</strain>
    </source>
</reference>
<keyword evidence="12" id="KW-1185">Reference proteome</keyword>
<evidence type="ECO:0000313" key="10">
    <source>
        <dbReference type="EMBL" id="KAE9344419.1"/>
    </source>
</evidence>
<evidence type="ECO:0000313" key="8">
    <source>
        <dbReference type="EMBL" id="KAE9206431.1"/>
    </source>
</evidence>
<proteinExistence type="predicted"/>
<dbReference type="Proteomes" id="UP000460718">
    <property type="component" value="Unassembled WGS sequence"/>
</dbReference>
<evidence type="ECO:0000313" key="11">
    <source>
        <dbReference type="Proteomes" id="UP000429523"/>
    </source>
</evidence>
<evidence type="ECO:0000313" key="19">
    <source>
        <dbReference type="Proteomes" id="UP000486351"/>
    </source>
</evidence>
<organism evidence="8 14">
    <name type="scientific">Phytophthora fragariae</name>
    <dbReference type="NCBI Taxonomy" id="53985"/>
    <lineage>
        <taxon>Eukaryota</taxon>
        <taxon>Sar</taxon>
        <taxon>Stramenopiles</taxon>
        <taxon>Oomycota</taxon>
        <taxon>Peronosporomycetes</taxon>
        <taxon>Peronosporales</taxon>
        <taxon>Peronosporaceae</taxon>
        <taxon>Phytophthora</taxon>
    </lineage>
</organism>
<evidence type="ECO:0000313" key="16">
    <source>
        <dbReference type="Proteomes" id="UP000441208"/>
    </source>
</evidence>
<evidence type="ECO:0000313" key="3">
    <source>
        <dbReference type="EMBL" id="KAE9074876.1"/>
    </source>
</evidence>
<evidence type="ECO:0000313" key="7">
    <source>
        <dbReference type="EMBL" id="KAE9202270.1"/>
    </source>
</evidence>